<name>A0A2N3PU83_9PROT</name>
<evidence type="ECO:0000256" key="14">
    <source>
        <dbReference type="ARBA" id="ARBA00048586"/>
    </source>
</evidence>
<dbReference type="PROSITE" id="PS00379">
    <property type="entry name" value="CDP_ALCOHOL_P_TRANSF"/>
    <property type="match status" value="1"/>
</dbReference>
<dbReference type="PANTHER" id="PTHR14269:SF11">
    <property type="entry name" value="CDP-DIACYLGLYCEROL--GLYCEROL-3-PHOSPHATE 3-PHOSPHATIDYLTRANSFERASE"/>
    <property type="match status" value="1"/>
</dbReference>
<evidence type="ECO:0000256" key="2">
    <source>
        <dbReference type="ARBA" id="ARBA00005042"/>
    </source>
</evidence>
<dbReference type="GO" id="GO:0016020">
    <property type="term" value="C:membrane"/>
    <property type="evidence" value="ECO:0007669"/>
    <property type="project" value="UniProtKB-SubCell"/>
</dbReference>
<evidence type="ECO:0000256" key="6">
    <source>
        <dbReference type="ARBA" id="ARBA00022516"/>
    </source>
</evidence>
<evidence type="ECO:0000256" key="11">
    <source>
        <dbReference type="ARBA" id="ARBA00023136"/>
    </source>
</evidence>
<evidence type="ECO:0000256" key="10">
    <source>
        <dbReference type="ARBA" id="ARBA00023098"/>
    </source>
</evidence>
<evidence type="ECO:0000256" key="9">
    <source>
        <dbReference type="ARBA" id="ARBA00022989"/>
    </source>
</evidence>
<evidence type="ECO:0000256" key="7">
    <source>
        <dbReference type="ARBA" id="ARBA00022679"/>
    </source>
</evidence>
<reference evidence="18" key="1">
    <citation type="submission" date="2017-12" db="EMBL/GenBank/DDBJ databases">
        <title>Draft genome sequence of Telmatospirillum siberiense 26-4b1T, an acidotolerant peatland alphaproteobacterium potentially involved in sulfur cycling.</title>
        <authorList>
            <person name="Hausmann B."/>
            <person name="Pjevac P."/>
            <person name="Schreck K."/>
            <person name="Herbold C.W."/>
            <person name="Daims H."/>
            <person name="Wagner M."/>
            <person name="Pester M."/>
            <person name="Loy A."/>
        </authorList>
    </citation>
    <scope>NUCLEOTIDE SEQUENCE [LARGE SCALE GENOMIC DNA]</scope>
    <source>
        <strain evidence="18">26-4b1</strain>
    </source>
</reference>
<organism evidence="17 18">
    <name type="scientific">Telmatospirillum siberiense</name>
    <dbReference type="NCBI Taxonomy" id="382514"/>
    <lineage>
        <taxon>Bacteria</taxon>
        <taxon>Pseudomonadati</taxon>
        <taxon>Pseudomonadota</taxon>
        <taxon>Alphaproteobacteria</taxon>
        <taxon>Rhodospirillales</taxon>
        <taxon>Rhodospirillaceae</taxon>
        <taxon>Telmatospirillum</taxon>
    </lineage>
</organism>
<evidence type="ECO:0000313" key="18">
    <source>
        <dbReference type="Proteomes" id="UP000233293"/>
    </source>
</evidence>
<dbReference type="InterPro" id="IPR048254">
    <property type="entry name" value="CDP_ALCOHOL_P_TRANSF_CS"/>
</dbReference>
<dbReference type="GO" id="GO:0046474">
    <property type="term" value="P:glycerophospholipid biosynthetic process"/>
    <property type="evidence" value="ECO:0007669"/>
    <property type="project" value="TreeGrafter"/>
</dbReference>
<evidence type="ECO:0000256" key="13">
    <source>
        <dbReference type="ARBA" id="ARBA00023264"/>
    </source>
</evidence>
<keyword evidence="13" id="KW-1208">Phospholipid metabolism</keyword>
<dbReference type="PIRSF" id="PIRSF000847">
    <property type="entry name" value="Phos_ph_gly_syn"/>
    <property type="match status" value="1"/>
</dbReference>
<evidence type="ECO:0000256" key="16">
    <source>
        <dbReference type="SAM" id="Phobius"/>
    </source>
</evidence>
<accession>A0A2N3PU83</accession>
<evidence type="ECO:0000313" key="17">
    <source>
        <dbReference type="EMBL" id="PKU23964.1"/>
    </source>
</evidence>
<keyword evidence="18" id="KW-1185">Reference proteome</keyword>
<dbReference type="AlphaFoldDB" id="A0A2N3PU83"/>
<feature type="transmembrane region" description="Helical" evidence="16">
    <location>
        <begin position="159"/>
        <end position="177"/>
    </location>
</feature>
<comment type="subcellular location">
    <subcellularLocation>
        <location evidence="1">Membrane</location>
        <topology evidence="1">Multi-pass membrane protein</topology>
    </subcellularLocation>
</comment>
<evidence type="ECO:0000256" key="5">
    <source>
        <dbReference type="ARBA" id="ARBA00014944"/>
    </source>
</evidence>
<protein>
    <recommendedName>
        <fullName evidence="5">CDP-diacylglycerol--glycerol-3-phosphate 3-phosphatidyltransferase</fullName>
        <ecNumber evidence="4">2.7.8.5</ecNumber>
    </recommendedName>
</protein>
<dbReference type="EC" id="2.7.8.5" evidence="4"/>
<dbReference type="InterPro" id="IPR050324">
    <property type="entry name" value="CDP-alcohol_PTase-I"/>
</dbReference>
<keyword evidence="11 16" id="KW-0472">Membrane</keyword>
<comment type="caution">
    <text evidence="17">The sequence shown here is derived from an EMBL/GenBank/DDBJ whole genome shotgun (WGS) entry which is preliminary data.</text>
</comment>
<evidence type="ECO:0000256" key="4">
    <source>
        <dbReference type="ARBA" id="ARBA00013170"/>
    </source>
</evidence>
<feature type="transmembrane region" description="Helical" evidence="16">
    <location>
        <begin position="129"/>
        <end position="147"/>
    </location>
</feature>
<keyword evidence="7 15" id="KW-0808">Transferase</keyword>
<evidence type="ECO:0000256" key="8">
    <source>
        <dbReference type="ARBA" id="ARBA00022692"/>
    </source>
</evidence>
<dbReference type="InterPro" id="IPR000462">
    <property type="entry name" value="CDP-OH_P_trans"/>
</dbReference>
<gene>
    <name evidence="17" type="ORF">CWS72_13930</name>
</gene>
<dbReference type="InterPro" id="IPR004570">
    <property type="entry name" value="Phosphatidylglycerol_P_synth"/>
</dbReference>
<evidence type="ECO:0000256" key="1">
    <source>
        <dbReference type="ARBA" id="ARBA00004141"/>
    </source>
</evidence>
<comment type="pathway">
    <text evidence="2">Phospholipid metabolism; phosphatidylglycerol biosynthesis; phosphatidylglycerol from CDP-diacylglycerol: step 1/2.</text>
</comment>
<keyword evidence="12" id="KW-0594">Phospholipid biosynthesis</keyword>
<keyword evidence="6" id="KW-0444">Lipid biosynthesis</keyword>
<evidence type="ECO:0000256" key="12">
    <source>
        <dbReference type="ARBA" id="ARBA00023209"/>
    </source>
</evidence>
<evidence type="ECO:0000256" key="3">
    <source>
        <dbReference type="ARBA" id="ARBA00010441"/>
    </source>
</evidence>
<proteinExistence type="inferred from homology"/>
<comment type="catalytic activity">
    <reaction evidence="14">
        <text>a CDP-1,2-diacyl-sn-glycerol + sn-glycerol 3-phosphate = a 1,2-diacyl-sn-glycero-3-phospho-(1'-sn-glycero-3'-phosphate) + CMP + H(+)</text>
        <dbReference type="Rhea" id="RHEA:12593"/>
        <dbReference type="ChEBI" id="CHEBI:15378"/>
        <dbReference type="ChEBI" id="CHEBI:57597"/>
        <dbReference type="ChEBI" id="CHEBI:58332"/>
        <dbReference type="ChEBI" id="CHEBI:60110"/>
        <dbReference type="ChEBI" id="CHEBI:60377"/>
        <dbReference type="EC" id="2.7.8.5"/>
    </reaction>
</comment>
<keyword evidence="10" id="KW-0443">Lipid metabolism</keyword>
<dbReference type="Proteomes" id="UP000233293">
    <property type="component" value="Unassembled WGS sequence"/>
</dbReference>
<dbReference type="EMBL" id="PIUM01000015">
    <property type="protein sequence ID" value="PKU23964.1"/>
    <property type="molecule type" value="Genomic_DNA"/>
</dbReference>
<dbReference type="Gene3D" id="1.20.120.1760">
    <property type="match status" value="1"/>
</dbReference>
<sequence>MGIGVSPERSGAELGLRSLDFAARGEPTEYRDQVKALRHLPNVITLLRLVAAPAAFWLIGVGEMAPAFWLFVIAAATDAVDGALARLTGAQSVIGSYLDALADKVLLVGIYLSLGLQGFLGVWLVSLVVGRDLLLIVFAAVLHFQGVQKKIEPLRISKVNTFVQILLAAVVLGHHGLGWFPAAAVGPLCGIVAVSTVLSAVAYLVAWWPRLLWWRE</sequence>
<evidence type="ECO:0000256" key="15">
    <source>
        <dbReference type="RuleBase" id="RU003750"/>
    </source>
</evidence>
<keyword evidence="8 16" id="KW-0812">Transmembrane</keyword>
<dbReference type="GO" id="GO:0008444">
    <property type="term" value="F:CDP-diacylglycerol-glycerol-3-phosphate 3-phosphatidyltransferase activity"/>
    <property type="evidence" value="ECO:0007669"/>
    <property type="project" value="UniProtKB-EC"/>
</dbReference>
<dbReference type="Pfam" id="PF01066">
    <property type="entry name" value="CDP-OH_P_transf"/>
    <property type="match status" value="1"/>
</dbReference>
<comment type="similarity">
    <text evidence="3 15">Belongs to the CDP-alcohol phosphatidyltransferase class-I family.</text>
</comment>
<dbReference type="InterPro" id="IPR043130">
    <property type="entry name" value="CDP-OH_PTrfase_TM_dom"/>
</dbReference>
<keyword evidence="9 16" id="KW-1133">Transmembrane helix</keyword>
<dbReference type="PANTHER" id="PTHR14269">
    <property type="entry name" value="CDP-DIACYLGLYCEROL--GLYCEROL-3-PHOSPHATE 3-PHOSPHATIDYLTRANSFERASE-RELATED"/>
    <property type="match status" value="1"/>
</dbReference>
<feature type="transmembrane region" description="Helical" evidence="16">
    <location>
        <begin position="183"/>
        <end position="208"/>
    </location>
</feature>